<accession>A0A4D8Q5P3</accession>
<protein>
    <submittedName>
        <fullName evidence="1">Uncharacterized protein</fullName>
    </submittedName>
</protein>
<gene>
    <name evidence="1" type="ORF">D3867_13070</name>
</gene>
<dbReference type="EMBL" id="CP032330">
    <property type="protein sequence ID" value="QCO02859.1"/>
    <property type="molecule type" value="Genomic_DNA"/>
</dbReference>
<dbReference type="AlphaFoldDB" id="A0A4D8Q5P3"/>
<name>A0A4D8Q5P3_AZOBR</name>
<evidence type="ECO:0000313" key="1">
    <source>
        <dbReference type="EMBL" id="QCO02859.1"/>
    </source>
</evidence>
<organism evidence="1 2">
    <name type="scientific">Azospirillum brasilense</name>
    <dbReference type="NCBI Taxonomy" id="192"/>
    <lineage>
        <taxon>Bacteria</taxon>
        <taxon>Pseudomonadati</taxon>
        <taxon>Pseudomonadota</taxon>
        <taxon>Alphaproteobacteria</taxon>
        <taxon>Rhodospirillales</taxon>
        <taxon>Azospirillaceae</taxon>
        <taxon>Azospirillum</taxon>
    </lineage>
</organism>
<evidence type="ECO:0000313" key="2">
    <source>
        <dbReference type="Proteomes" id="UP000298596"/>
    </source>
</evidence>
<proteinExistence type="predicted"/>
<sequence>MTLLTTGERTLFWHGETDELEENLAGITAEALAHARHRSGGDAAAAIDLLLTESGQEPDMVRRLLMVRELHSRSVLRAGPRASLAFIHLMAGEAVQRAGLARRVVSMLASAEKGIGLEEEMKSYLAGKAKEIVMLASEQALASGGALVKLLSDSRYRVTGGDIVVEPGVRMALGHVLTALSGDGHALWKFRNGLSEGREEFDRAVVGHWAELSCAVSDTVLGLFRSSARPSPSEYIGAFPAGFDESGLLERIIDELAWRQGLRDGFRGGADGAEWLSVVARFRAWNPAHLRKLALLESLLGEESAPMLAAIRIGVARLWDTHRAEAVYGALTLLRHARRLKEWRKQLADADEERVCMEFVRNLPDGAAVVAIRNKWESLPVAPGGAPREWGLLSDRAKDVWRTRLSSELKDKPDVLKGVVEFALSWAPKDVYADLEPMLIVMITEARIDAHLEMIAGLGDGVAALRAEALIEHLRLGQPS</sequence>
<dbReference type="Proteomes" id="UP000298596">
    <property type="component" value="Chromosome"/>
</dbReference>
<reference evidence="1 2" key="1">
    <citation type="submission" date="2018-09" db="EMBL/GenBank/DDBJ databases">
        <title>Whole genome based analysis of evolution and adaptive divergence in Indian and Brazilian strains of Azospirillum brasilense.</title>
        <authorList>
            <person name="Singh C."/>
            <person name="Tripathi A.K."/>
        </authorList>
    </citation>
    <scope>NUCLEOTIDE SEQUENCE [LARGE SCALE GENOMIC DNA]</scope>
    <source>
        <strain evidence="1 2">MTCC4036</strain>
    </source>
</reference>